<evidence type="ECO:0000313" key="1">
    <source>
        <dbReference type="EMBL" id="KAK4206150.1"/>
    </source>
</evidence>
<protein>
    <submittedName>
        <fullName evidence="1">Uncharacterized protein</fullName>
    </submittedName>
</protein>
<gene>
    <name evidence="1" type="ORF">QBC37DRAFT_381370</name>
</gene>
<dbReference type="AlphaFoldDB" id="A0AAN6XV61"/>
<accession>A0AAN6XV61</accession>
<dbReference type="Proteomes" id="UP001301769">
    <property type="component" value="Unassembled WGS sequence"/>
</dbReference>
<keyword evidence="2" id="KW-1185">Reference proteome</keyword>
<reference evidence="1" key="2">
    <citation type="submission" date="2023-05" db="EMBL/GenBank/DDBJ databases">
        <authorList>
            <consortium name="Lawrence Berkeley National Laboratory"/>
            <person name="Steindorff A."/>
            <person name="Hensen N."/>
            <person name="Bonometti L."/>
            <person name="Westerberg I."/>
            <person name="Brannstrom I.O."/>
            <person name="Guillou S."/>
            <person name="Cros-Aarteil S."/>
            <person name="Calhoun S."/>
            <person name="Haridas S."/>
            <person name="Kuo A."/>
            <person name="Mondo S."/>
            <person name="Pangilinan J."/>
            <person name="Riley R."/>
            <person name="Labutti K."/>
            <person name="Andreopoulos B."/>
            <person name="Lipzen A."/>
            <person name="Chen C."/>
            <person name="Yanf M."/>
            <person name="Daum C."/>
            <person name="Ng V."/>
            <person name="Clum A."/>
            <person name="Ohm R."/>
            <person name="Martin F."/>
            <person name="Silar P."/>
            <person name="Natvig D."/>
            <person name="Lalanne C."/>
            <person name="Gautier V."/>
            <person name="Ament-Velasquez S.L."/>
            <person name="Kruys A."/>
            <person name="Hutchinson M.I."/>
            <person name="Powell A.J."/>
            <person name="Barry K."/>
            <person name="Miller A.N."/>
            <person name="Grigoriev I.V."/>
            <person name="Debuchy R."/>
            <person name="Gladieux P."/>
            <person name="Thoren M.H."/>
            <person name="Johannesson H."/>
        </authorList>
    </citation>
    <scope>NUCLEOTIDE SEQUENCE</scope>
    <source>
        <strain evidence="1">PSN293</strain>
    </source>
</reference>
<proteinExistence type="predicted"/>
<sequence>MVADCLEGEIFPPDPDFTYEEQRERAIQTFLGGLIAVSTTAVGAADLARKDKTRPHKQVVFLNPEHDLQPEVVYPDFWWCCRKKSDIDDAKSDSSDSVYETCSEGTTSVMEVEPPAPSIVEKFILCQCKRHEHCLTCHMTPKTFNLVVRDAYKDISQSPSTRWVLALRSLDRTFQIWVGEHVQYLITPPAGSQEWQTPVDSIDSATLTCIRDMINLSYGISFLRSRRARFFGARIRKLVKFSKGFNDSIAKIALAETSRDVEK</sequence>
<name>A0AAN6XV61_9PEZI</name>
<comment type="caution">
    <text evidence="1">The sequence shown here is derived from an EMBL/GenBank/DDBJ whole genome shotgun (WGS) entry which is preliminary data.</text>
</comment>
<dbReference type="EMBL" id="MU858493">
    <property type="protein sequence ID" value="KAK4206150.1"/>
    <property type="molecule type" value="Genomic_DNA"/>
</dbReference>
<evidence type="ECO:0000313" key="2">
    <source>
        <dbReference type="Proteomes" id="UP001301769"/>
    </source>
</evidence>
<reference evidence="1" key="1">
    <citation type="journal article" date="2023" name="Mol. Phylogenet. Evol.">
        <title>Genome-scale phylogeny and comparative genomics of the fungal order Sordariales.</title>
        <authorList>
            <person name="Hensen N."/>
            <person name="Bonometti L."/>
            <person name="Westerberg I."/>
            <person name="Brannstrom I.O."/>
            <person name="Guillou S."/>
            <person name="Cros-Aarteil S."/>
            <person name="Calhoun S."/>
            <person name="Haridas S."/>
            <person name="Kuo A."/>
            <person name="Mondo S."/>
            <person name="Pangilinan J."/>
            <person name="Riley R."/>
            <person name="LaButti K."/>
            <person name="Andreopoulos B."/>
            <person name="Lipzen A."/>
            <person name="Chen C."/>
            <person name="Yan M."/>
            <person name="Daum C."/>
            <person name="Ng V."/>
            <person name="Clum A."/>
            <person name="Steindorff A."/>
            <person name="Ohm R.A."/>
            <person name="Martin F."/>
            <person name="Silar P."/>
            <person name="Natvig D.O."/>
            <person name="Lalanne C."/>
            <person name="Gautier V."/>
            <person name="Ament-Velasquez S.L."/>
            <person name="Kruys A."/>
            <person name="Hutchinson M.I."/>
            <person name="Powell A.J."/>
            <person name="Barry K."/>
            <person name="Miller A.N."/>
            <person name="Grigoriev I.V."/>
            <person name="Debuchy R."/>
            <person name="Gladieux P."/>
            <person name="Hiltunen Thoren M."/>
            <person name="Johannesson H."/>
        </authorList>
    </citation>
    <scope>NUCLEOTIDE SEQUENCE</scope>
    <source>
        <strain evidence="1">PSN293</strain>
    </source>
</reference>
<organism evidence="1 2">
    <name type="scientific">Rhypophila decipiens</name>
    <dbReference type="NCBI Taxonomy" id="261697"/>
    <lineage>
        <taxon>Eukaryota</taxon>
        <taxon>Fungi</taxon>
        <taxon>Dikarya</taxon>
        <taxon>Ascomycota</taxon>
        <taxon>Pezizomycotina</taxon>
        <taxon>Sordariomycetes</taxon>
        <taxon>Sordariomycetidae</taxon>
        <taxon>Sordariales</taxon>
        <taxon>Naviculisporaceae</taxon>
        <taxon>Rhypophila</taxon>
    </lineage>
</organism>